<dbReference type="Gene3D" id="3.40.630.30">
    <property type="match status" value="1"/>
</dbReference>
<sequence length="148" mass="17250">MISAKRIDKREELAEVNKLLVKNGFQEEIDLSQIIYVMKENEEFIGVAKITVIENIGILNYLVIDSDRRGEDLGDSLLRAILNYCDLNFIKKIYYPYENSYLQKKGFKSADIDEKEFLKVNNINSDKLIVCNTEEFFRDGCCQMRRGC</sequence>
<evidence type="ECO:0000259" key="1">
    <source>
        <dbReference type="PROSITE" id="PS51186"/>
    </source>
</evidence>
<dbReference type="AlphaFoldDB" id="A0A096DQ65"/>
<accession>A0A096DQ65</accession>
<dbReference type="Pfam" id="PF13673">
    <property type="entry name" value="Acetyltransf_10"/>
    <property type="match status" value="1"/>
</dbReference>
<dbReference type="Proteomes" id="UP000029622">
    <property type="component" value="Unassembled WGS sequence"/>
</dbReference>
<dbReference type="InterPro" id="IPR000182">
    <property type="entry name" value="GNAT_dom"/>
</dbReference>
<evidence type="ECO:0000313" key="2">
    <source>
        <dbReference type="EMBL" id="KGG81386.1"/>
    </source>
</evidence>
<feature type="domain" description="N-acetyltransferase" evidence="1">
    <location>
        <begin position="1"/>
        <end position="134"/>
    </location>
</feature>
<dbReference type="EMBL" id="AZTB01000001">
    <property type="protein sequence ID" value="KGG81386.1"/>
    <property type="molecule type" value="Genomic_DNA"/>
</dbReference>
<dbReference type="SUPFAM" id="SSF55729">
    <property type="entry name" value="Acyl-CoA N-acyltransferases (Nat)"/>
    <property type="match status" value="1"/>
</dbReference>
<dbReference type="InterPro" id="IPR016181">
    <property type="entry name" value="Acyl_CoA_acyltransferase"/>
</dbReference>
<reference evidence="2 3" key="1">
    <citation type="submission" date="2013-12" db="EMBL/GenBank/DDBJ databases">
        <title>Draft genome sequence of Caloranaerobacter sp. H53214.</title>
        <authorList>
            <person name="Jiang L.J."/>
            <person name="Shao Z.Z."/>
            <person name="Long M.N."/>
        </authorList>
    </citation>
    <scope>NUCLEOTIDE SEQUENCE [LARGE SCALE GENOMIC DNA]</scope>
    <source>
        <strain evidence="2 3">H53214</strain>
    </source>
</reference>
<proteinExistence type="predicted"/>
<organism evidence="2 3">
    <name type="scientific">Caloranaerobacter azorensis H53214</name>
    <dbReference type="NCBI Taxonomy" id="1156417"/>
    <lineage>
        <taxon>Bacteria</taxon>
        <taxon>Bacillati</taxon>
        <taxon>Bacillota</taxon>
        <taxon>Tissierellia</taxon>
        <taxon>Tissierellales</taxon>
        <taxon>Thermohalobacteraceae</taxon>
        <taxon>Caloranaerobacter</taxon>
    </lineage>
</organism>
<dbReference type="STRING" id="1156417.Y919_00020"/>
<gene>
    <name evidence="2" type="ORF">Y919_00020</name>
</gene>
<name>A0A096DQ65_9FIRM</name>
<dbReference type="GO" id="GO:0016747">
    <property type="term" value="F:acyltransferase activity, transferring groups other than amino-acyl groups"/>
    <property type="evidence" value="ECO:0007669"/>
    <property type="project" value="InterPro"/>
</dbReference>
<evidence type="ECO:0000313" key="3">
    <source>
        <dbReference type="Proteomes" id="UP000029622"/>
    </source>
</evidence>
<dbReference type="PROSITE" id="PS51186">
    <property type="entry name" value="GNAT"/>
    <property type="match status" value="1"/>
</dbReference>
<dbReference type="RefSeq" id="WP_035161099.1">
    <property type="nucleotide sequence ID" value="NZ_AZTB01000001.1"/>
</dbReference>
<comment type="caution">
    <text evidence="2">The sequence shown here is derived from an EMBL/GenBank/DDBJ whole genome shotgun (WGS) entry which is preliminary data.</text>
</comment>
<protein>
    <recommendedName>
        <fullName evidence="1">N-acetyltransferase domain-containing protein</fullName>
    </recommendedName>
</protein>